<evidence type="ECO:0000256" key="6">
    <source>
        <dbReference type="ARBA" id="ARBA00023136"/>
    </source>
</evidence>
<comment type="subcellular location">
    <subcellularLocation>
        <location evidence="1">Cell membrane</location>
        <topology evidence="1">Single-pass type II membrane protein</topology>
    </subcellularLocation>
</comment>
<reference evidence="10 11" key="1">
    <citation type="submission" date="2016-06" db="EMBL/GenBank/DDBJ databases">
        <title>The Draft Genome Sequence and Annotation of the Desert Woodrat Neotoma lepida.</title>
        <authorList>
            <person name="Campbell M."/>
            <person name="Oakeson K.F."/>
            <person name="Yandell M."/>
            <person name="Halpert J.R."/>
            <person name="Dearing D."/>
        </authorList>
    </citation>
    <scope>NUCLEOTIDE SEQUENCE [LARGE SCALE GENOMIC DNA]</scope>
    <source>
        <strain evidence="10">417</strain>
        <tissue evidence="10">Liver</tissue>
    </source>
</reference>
<sequence>MIIPTVAVIALLIALSVKSGDESIKGGKNQTVSAPCPSRSGDESIKGKNQTVSAPCPSLWIECGTKCFYFSEDVGNWTFSQSSCMKLGAELARFDNMEELNLLKNKTETFQHWIGLQRESRQHSWRWTDNTDYNNLYVFRPLFLLLYSCVVM</sequence>
<keyword evidence="4" id="KW-0735">Signal-anchor</keyword>
<evidence type="ECO:0000313" key="10">
    <source>
        <dbReference type="EMBL" id="OBS77568.1"/>
    </source>
</evidence>
<dbReference type="Proteomes" id="UP000092124">
    <property type="component" value="Unassembled WGS sequence"/>
</dbReference>
<keyword evidence="8" id="KW-0732">Signal</keyword>
<evidence type="ECO:0000259" key="9">
    <source>
        <dbReference type="PROSITE" id="PS50041"/>
    </source>
</evidence>
<protein>
    <recommendedName>
        <fullName evidence="9">C-type lectin domain-containing protein</fullName>
    </recommendedName>
</protein>
<dbReference type="InterPro" id="IPR016187">
    <property type="entry name" value="CTDL_fold"/>
</dbReference>
<dbReference type="InterPro" id="IPR033992">
    <property type="entry name" value="NKR-like_CTLD"/>
</dbReference>
<dbReference type="PROSITE" id="PS50041">
    <property type="entry name" value="C_TYPE_LECTIN_2"/>
    <property type="match status" value="1"/>
</dbReference>
<dbReference type="Gene3D" id="3.10.100.10">
    <property type="entry name" value="Mannose-Binding Protein A, subunit A"/>
    <property type="match status" value="1"/>
</dbReference>
<dbReference type="STRING" id="56216.A0A1A6HG48"/>
<gene>
    <name evidence="10" type="ORF">A6R68_20043</name>
</gene>
<proteinExistence type="predicted"/>
<organism evidence="10 11">
    <name type="scientific">Neotoma lepida</name>
    <name type="common">Desert woodrat</name>
    <dbReference type="NCBI Taxonomy" id="56216"/>
    <lineage>
        <taxon>Eukaryota</taxon>
        <taxon>Metazoa</taxon>
        <taxon>Chordata</taxon>
        <taxon>Craniata</taxon>
        <taxon>Vertebrata</taxon>
        <taxon>Euteleostomi</taxon>
        <taxon>Mammalia</taxon>
        <taxon>Eutheria</taxon>
        <taxon>Euarchontoglires</taxon>
        <taxon>Glires</taxon>
        <taxon>Rodentia</taxon>
        <taxon>Myomorpha</taxon>
        <taxon>Muroidea</taxon>
        <taxon>Cricetidae</taxon>
        <taxon>Neotominae</taxon>
        <taxon>Neotoma</taxon>
    </lineage>
</organism>
<dbReference type="PANTHER" id="PTHR45710">
    <property type="entry name" value="C-TYPE LECTIN DOMAIN-CONTAINING PROTEIN 180"/>
    <property type="match status" value="1"/>
</dbReference>
<evidence type="ECO:0000256" key="3">
    <source>
        <dbReference type="ARBA" id="ARBA00022734"/>
    </source>
</evidence>
<dbReference type="GO" id="GO:0009897">
    <property type="term" value="C:external side of plasma membrane"/>
    <property type="evidence" value="ECO:0007669"/>
    <property type="project" value="TreeGrafter"/>
</dbReference>
<dbReference type="GO" id="GO:0046703">
    <property type="term" value="F:natural killer cell lectin-like receptor binding"/>
    <property type="evidence" value="ECO:0007669"/>
    <property type="project" value="TreeGrafter"/>
</dbReference>
<dbReference type="AlphaFoldDB" id="A0A1A6HG48"/>
<feature type="region of interest" description="Disordered" evidence="7">
    <location>
        <begin position="21"/>
        <end position="48"/>
    </location>
</feature>
<accession>A0A1A6HG48</accession>
<evidence type="ECO:0000256" key="4">
    <source>
        <dbReference type="ARBA" id="ARBA00022968"/>
    </source>
</evidence>
<dbReference type="GO" id="GO:0030246">
    <property type="term" value="F:carbohydrate binding"/>
    <property type="evidence" value="ECO:0007669"/>
    <property type="project" value="UniProtKB-KW"/>
</dbReference>
<dbReference type="InterPro" id="IPR001304">
    <property type="entry name" value="C-type_lectin-like"/>
</dbReference>
<keyword evidence="3" id="KW-0430">Lectin</keyword>
<evidence type="ECO:0000313" key="11">
    <source>
        <dbReference type="Proteomes" id="UP000092124"/>
    </source>
</evidence>
<keyword evidence="2" id="KW-0812">Transmembrane</keyword>
<dbReference type="OrthoDB" id="9906043at2759"/>
<feature type="signal peptide" evidence="8">
    <location>
        <begin position="1"/>
        <end position="19"/>
    </location>
</feature>
<dbReference type="PANTHER" id="PTHR45710:SF35">
    <property type="entry name" value="C-TYPE LECTIN DOMAIN FAMILY 2 MEMBER D"/>
    <property type="match status" value="1"/>
</dbReference>
<comment type="caution">
    <text evidence="10">The sequence shown here is derived from an EMBL/GenBank/DDBJ whole genome shotgun (WGS) entry which is preliminary data.</text>
</comment>
<feature type="chain" id="PRO_5008346347" description="C-type lectin domain-containing protein" evidence="8">
    <location>
        <begin position="20"/>
        <end position="152"/>
    </location>
</feature>
<feature type="non-terminal residue" evidence="10">
    <location>
        <position position="152"/>
    </location>
</feature>
<keyword evidence="11" id="KW-1185">Reference proteome</keyword>
<evidence type="ECO:0000256" key="1">
    <source>
        <dbReference type="ARBA" id="ARBA00004401"/>
    </source>
</evidence>
<evidence type="ECO:0000256" key="8">
    <source>
        <dbReference type="SAM" id="SignalP"/>
    </source>
</evidence>
<keyword evidence="6" id="KW-0472">Membrane</keyword>
<feature type="domain" description="C-type lectin" evidence="9">
    <location>
        <begin position="63"/>
        <end position="152"/>
    </location>
</feature>
<evidence type="ECO:0000256" key="7">
    <source>
        <dbReference type="SAM" id="MobiDB-lite"/>
    </source>
</evidence>
<dbReference type="InterPro" id="IPR016186">
    <property type="entry name" value="C-type_lectin-like/link_sf"/>
</dbReference>
<name>A0A1A6HG48_NEOLE</name>
<evidence type="ECO:0000256" key="5">
    <source>
        <dbReference type="ARBA" id="ARBA00022989"/>
    </source>
</evidence>
<dbReference type="SUPFAM" id="SSF56436">
    <property type="entry name" value="C-type lectin-like"/>
    <property type="match status" value="1"/>
</dbReference>
<dbReference type="EMBL" id="LZPO01029145">
    <property type="protein sequence ID" value="OBS77568.1"/>
    <property type="molecule type" value="Genomic_DNA"/>
</dbReference>
<dbReference type="CDD" id="cd03593">
    <property type="entry name" value="CLECT_NK_receptors_like"/>
    <property type="match status" value="1"/>
</dbReference>
<dbReference type="InterPro" id="IPR050828">
    <property type="entry name" value="C-type_lectin/matrix_domain"/>
</dbReference>
<evidence type="ECO:0000256" key="2">
    <source>
        <dbReference type="ARBA" id="ARBA00022692"/>
    </source>
</evidence>
<dbReference type="SMART" id="SM00034">
    <property type="entry name" value="CLECT"/>
    <property type="match status" value="1"/>
</dbReference>
<dbReference type="Pfam" id="PF00059">
    <property type="entry name" value="Lectin_C"/>
    <property type="match status" value="1"/>
</dbReference>
<keyword evidence="5" id="KW-1133">Transmembrane helix</keyword>